<dbReference type="InterPro" id="IPR012340">
    <property type="entry name" value="NA-bd_OB-fold"/>
</dbReference>
<dbReference type="PANTHER" id="PTHR47964:SF1">
    <property type="entry name" value="ATP-DEPENDENT DNA HELICASE HOMOLOG RECG, CHLOROPLASTIC"/>
    <property type="match status" value="1"/>
</dbReference>
<sequence>MRPDILFPLFAPVTTLKGLGPKLGKLTEKLVGPHVADLLWHLPTGIIDRRFAPHVAEAPDGFIATLTVRVEYHSAPANPRHPYKVRCSDETGQIDLIFFHARGDWLVKQLPVGDTVVISGKVEWFNGMPQMAHPDHIVPADAKGEFDPVEPVYPMTAGLASKVLRKAMASALSAAKELPEWQDPAWLARRDWPTWRAALQSVHNPRDDADLSAMSPPRCRLAFDELLSNQLALAMIREHQRKLSGRSIGGDGRLRQRVTDALPFALTGAQASSLKEIYADMAADRRMLRLLQGDVGSGKTVVALLAMLNAVETGAQAALMAPTEILARQHFETLAPLADAAGVRLGILTGRDKGKARAAIYERLASGEIDIAIGTHALFQDDVAFRDLAMAVIDEQHRFGVHQRLQLSAKGRSVDVLVMTATPIPRTLTLTAYGDMDVSRLTEKPPGRKPITTITIPLERLEEVIAGIQRKITEGARVYWVCPLVDESEVVDLAAATERHALLRSMIGERVGLVHGKMKPTDKDAVMAAFAAGDLDVLVATTVIEVGVNVPEASVMVIEHAERFGLAQLHQLRGRIGRGTAASTCILLYDSPLSETSKARLAIMKGTEDGFLIAEEDLRLRGAGEVLGTRQSGMPEFRLADLAVHGELLAAARDDARLIMDRDPELQSERGKALRVLLYLFERDQAVKYLRSG</sequence>
<dbReference type="Pfam" id="PF19833">
    <property type="entry name" value="RecG_dom3_C"/>
    <property type="match status" value="1"/>
</dbReference>
<dbReference type="Pfam" id="PF00270">
    <property type="entry name" value="DEAD"/>
    <property type="match status" value="1"/>
</dbReference>
<proteinExistence type="inferred from homology"/>
<evidence type="ECO:0000256" key="12">
    <source>
        <dbReference type="ARBA" id="ARBA00034617"/>
    </source>
</evidence>
<evidence type="ECO:0000259" key="17">
    <source>
        <dbReference type="PROSITE" id="PS51194"/>
    </source>
</evidence>
<evidence type="ECO:0000256" key="8">
    <source>
        <dbReference type="ARBA" id="ARBA00023125"/>
    </source>
</evidence>
<organism evidence="18 19">
    <name type="scientific">Skermanella aerolata</name>
    <dbReference type="NCBI Taxonomy" id="393310"/>
    <lineage>
        <taxon>Bacteria</taxon>
        <taxon>Pseudomonadati</taxon>
        <taxon>Pseudomonadota</taxon>
        <taxon>Alphaproteobacteria</taxon>
        <taxon>Rhodospirillales</taxon>
        <taxon>Azospirillaceae</taxon>
        <taxon>Skermanella</taxon>
    </lineage>
</organism>
<keyword evidence="9 15" id="KW-0233">DNA recombination</keyword>
<evidence type="ECO:0000256" key="10">
    <source>
        <dbReference type="ARBA" id="ARBA00023204"/>
    </source>
</evidence>
<comment type="similarity">
    <text evidence="1 15">Belongs to the helicase family. RecG subfamily.</text>
</comment>
<dbReference type="AlphaFoldDB" id="A0A512DR07"/>
<feature type="domain" description="Helicase ATP-binding" evidence="16">
    <location>
        <begin position="280"/>
        <end position="441"/>
    </location>
</feature>
<dbReference type="NCBIfam" id="NF008165">
    <property type="entry name" value="PRK10917.1-3"/>
    <property type="match status" value="1"/>
</dbReference>
<keyword evidence="4 15" id="KW-0227">DNA damage</keyword>
<dbReference type="InterPro" id="IPR004609">
    <property type="entry name" value="ATP-dep_DNA_helicase_RecG"/>
</dbReference>
<evidence type="ECO:0000259" key="16">
    <source>
        <dbReference type="PROSITE" id="PS51192"/>
    </source>
</evidence>
<evidence type="ECO:0000256" key="11">
    <source>
        <dbReference type="ARBA" id="ARBA00023235"/>
    </source>
</evidence>
<dbReference type="Pfam" id="PF00271">
    <property type="entry name" value="Helicase_C"/>
    <property type="match status" value="1"/>
</dbReference>
<evidence type="ECO:0000256" key="9">
    <source>
        <dbReference type="ARBA" id="ARBA00023172"/>
    </source>
</evidence>
<evidence type="ECO:0000256" key="15">
    <source>
        <dbReference type="RuleBase" id="RU363016"/>
    </source>
</evidence>
<dbReference type="PROSITE" id="PS51194">
    <property type="entry name" value="HELICASE_CTER"/>
    <property type="match status" value="1"/>
</dbReference>
<evidence type="ECO:0000256" key="1">
    <source>
        <dbReference type="ARBA" id="ARBA00007504"/>
    </source>
</evidence>
<dbReference type="OrthoDB" id="9804325at2"/>
<dbReference type="NCBIfam" id="NF008168">
    <property type="entry name" value="PRK10917.2-2"/>
    <property type="match status" value="1"/>
</dbReference>
<protein>
    <recommendedName>
        <fullName evidence="2 15">ATP-dependent DNA helicase RecG</fullName>
        <ecNumber evidence="13 15">5.6.2.4</ecNumber>
    </recommendedName>
</protein>
<dbReference type="SUPFAM" id="SSF50249">
    <property type="entry name" value="Nucleic acid-binding proteins"/>
    <property type="match status" value="1"/>
</dbReference>
<dbReference type="NCBIfam" id="TIGR00643">
    <property type="entry name" value="recG"/>
    <property type="match status" value="1"/>
</dbReference>
<dbReference type="GO" id="GO:0043138">
    <property type="term" value="F:3'-5' DNA helicase activity"/>
    <property type="evidence" value="ECO:0007669"/>
    <property type="project" value="UniProtKB-EC"/>
</dbReference>
<gene>
    <name evidence="18" type="ORF">SAE02_30140</name>
</gene>
<dbReference type="GO" id="GO:0006281">
    <property type="term" value="P:DNA repair"/>
    <property type="evidence" value="ECO:0007669"/>
    <property type="project" value="UniProtKB-UniRule"/>
</dbReference>
<dbReference type="PROSITE" id="PS51192">
    <property type="entry name" value="HELICASE_ATP_BIND_1"/>
    <property type="match status" value="1"/>
</dbReference>
<evidence type="ECO:0000256" key="4">
    <source>
        <dbReference type="ARBA" id="ARBA00022763"/>
    </source>
</evidence>
<keyword evidence="19" id="KW-1185">Reference proteome</keyword>
<evidence type="ECO:0000313" key="19">
    <source>
        <dbReference type="Proteomes" id="UP000321523"/>
    </source>
</evidence>
<keyword evidence="11" id="KW-0413">Isomerase</keyword>
<comment type="catalytic activity">
    <reaction evidence="12 15">
        <text>Couples ATP hydrolysis with the unwinding of duplex DNA by translocating in the 3'-5' direction.</text>
        <dbReference type="EC" id="5.6.2.4"/>
    </reaction>
</comment>
<dbReference type="InterPro" id="IPR033454">
    <property type="entry name" value="RecG_wedge"/>
</dbReference>
<dbReference type="GO" id="GO:0016887">
    <property type="term" value="F:ATP hydrolysis activity"/>
    <property type="evidence" value="ECO:0007669"/>
    <property type="project" value="RHEA"/>
</dbReference>
<dbReference type="InterPro" id="IPR011545">
    <property type="entry name" value="DEAD/DEAH_box_helicase_dom"/>
</dbReference>
<dbReference type="PANTHER" id="PTHR47964">
    <property type="entry name" value="ATP-DEPENDENT DNA HELICASE HOMOLOG RECG, CHLOROPLASTIC"/>
    <property type="match status" value="1"/>
</dbReference>
<evidence type="ECO:0000256" key="2">
    <source>
        <dbReference type="ARBA" id="ARBA00017846"/>
    </source>
</evidence>
<dbReference type="SMART" id="SM00490">
    <property type="entry name" value="HELICc"/>
    <property type="match status" value="1"/>
</dbReference>
<dbReference type="Gene3D" id="2.40.50.140">
    <property type="entry name" value="Nucleic acid-binding proteins"/>
    <property type="match status" value="1"/>
</dbReference>
<dbReference type="InterPro" id="IPR047112">
    <property type="entry name" value="RecG/Mfd"/>
</dbReference>
<dbReference type="Pfam" id="PF17191">
    <property type="entry name" value="RecG_wedge"/>
    <property type="match status" value="1"/>
</dbReference>
<evidence type="ECO:0000256" key="7">
    <source>
        <dbReference type="ARBA" id="ARBA00022840"/>
    </source>
</evidence>
<evidence type="ECO:0000256" key="3">
    <source>
        <dbReference type="ARBA" id="ARBA00022741"/>
    </source>
</evidence>
<dbReference type="EMBL" id="BJYZ01000013">
    <property type="protein sequence ID" value="GEO38866.1"/>
    <property type="molecule type" value="Genomic_DNA"/>
</dbReference>
<feature type="domain" description="Helicase C-terminal" evidence="17">
    <location>
        <begin position="460"/>
        <end position="619"/>
    </location>
</feature>
<dbReference type="Gene3D" id="3.40.50.300">
    <property type="entry name" value="P-loop containing nucleotide triphosphate hydrolases"/>
    <property type="match status" value="2"/>
</dbReference>
<keyword evidence="3 15" id="KW-0547">Nucleotide-binding</keyword>
<dbReference type="NCBIfam" id="NF008164">
    <property type="entry name" value="PRK10917.1-2"/>
    <property type="match status" value="1"/>
</dbReference>
<dbReference type="RefSeq" id="WP_044429185.1">
    <property type="nucleotide sequence ID" value="NZ_BJYZ01000013.1"/>
</dbReference>
<dbReference type="EC" id="5.6.2.4" evidence="13 15"/>
<dbReference type="InterPro" id="IPR045562">
    <property type="entry name" value="RecG_dom3_C"/>
</dbReference>
<comment type="caution">
    <text evidence="18">The sequence shown here is derived from an EMBL/GenBank/DDBJ whole genome shotgun (WGS) entry which is preliminary data.</text>
</comment>
<dbReference type="SMART" id="SM00487">
    <property type="entry name" value="DEXDc"/>
    <property type="match status" value="1"/>
</dbReference>
<keyword evidence="5 15" id="KW-0378">Hydrolase</keyword>
<name>A0A512DR07_9PROT</name>
<keyword evidence="7 15" id="KW-0067">ATP-binding</keyword>
<comment type="catalytic activity">
    <reaction evidence="14 15">
        <text>ATP + H2O = ADP + phosphate + H(+)</text>
        <dbReference type="Rhea" id="RHEA:13065"/>
        <dbReference type="ChEBI" id="CHEBI:15377"/>
        <dbReference type="ChEBI" id="CHEBI:15378"/>
        <dbReference type="ChEBI" id="CHEBI:30616"/>
        <dbReference type="ChEBI" id="CHEBI:43474"/>
        <dbReference type="ChEBI" id="CHEBI:456216"/>
        <dbReference type="EC" id="5.6.2.4"/>
    </reaction>
</comment>
<dbReference type="CDD" id="cd17992">
    <property type="entry name" value="DEXHc_RecG"/>
    <property type="match status" value="1"/>
</dbReference>
<dbReference type="GO" id="GO:0003677">
    <property type="term" value="F:DNA binding"/>
    <property type="evidence" value="ECO:0007669"/>
    <property type="project" value="UniProtKB-KW"/>
</dbReference>
<keyword evidence="10 15" id="KW-0234">DNA repair</keyword>
<dbReference type="Proteomes" id="UP000321523">
    <property type="component" value="Unassembled WGS sequence"/>
</dbReference>
<evidence type="ECO:0000256" key="14">
    <source>
        <dbReference type="ARBA" id="ARBA00048988"/>
    </source>
</evidence>
<reference evidence="18 19" key="1">
    <citation type="submission" date="2019-07" db="EMBL/GenBank/DDBJ databases">
        <title>Whole genome shotgun sequence of Skermanella aerolata NBRC 106429.</title>
        <authorList>
            <person name="Hosoyama A."/>
            <person name="Uohara A."/>
            <person name="Ohji S."/>
            <person name="Ichikawa N."/>
        </authorList>
    </citation>
    <scope>NUCLEOTIDE SEQUENCE [LARGE SCALE GENOMIC DNA]</scope>
    <source>
        <strain evidence="18 19">NBRC 106429</strain>
    </source>
</reference>
<evidence type="ECO:0000256" key="6">
    <source>
        <dbReference type="ARBA" id="ARBA00022806"/>
    </source>
</evidence>
<dbReference type="CDD" id="cd04488">
    <property type="entry name" value="RecG_wedge_OBF"/>
    <property type="match status" value="1"/>
</dbReference>
<keyword evidence="6 15" id="KW-0347">Helicase</keyword>
<dbReference type="SUPFAM" id="SSF52540">
    <property type="entry name" value="P-loop containing nucleoside triphosphate hydrolases"/>
    <property type="match status" value="2"/>
</dbReference>
<dbReference type="GO" id="GO:0006310">
    <property type="term" value="P:DNA recombination"/>
    <property type="evidence" value="ECO:0007669"/>
    <property type="project" value="UniProtKB-UniRule"/>
</dbReference>
<evidence type="ECO:0000313" key="18">
    <source>
        <dbReference type="EMBL" id="GEO38866.1"/>
    </source>
</evidence>
<evidence type="ECO:0000256" key="13">
    <source>
        <dbReference type="ARBA" id="ARBA00034808"/>
    </source>
</evidence>
<comment type="function">
    <text evidence="15">Plays a critical role in recombination and DNA repair. Helps process Holliday junction intermediates to mature products by catalyzing branch migration. Has replication fork regression activity, unwinds stalled or blocked replication forks to make a HJ that can be resolved. Has a DNA unwinding activity characteristic of a DNA helicase with 3'-5' polarity.</text>
</comment>
<evidence type="ECO:0000256" key="5">
    <source>
        <dbReference type="ARBA" id="ARBA00022801"/>
    </source>
</evidence>
<dbReference type="InterPro" id="IPR014001">
    <property type="entry name" value="Helicase_ATP-bd"/>
</dbReference>
<dbReference type="GO" id="GO:0005524">
    <property type="term" value="F:ATP binding"/>
    <property type="evidence" value="ECO:0007669"/>
    <property type="project" value="UniProtKB-KW"/>
</dbReference>
<dbReference type="InterPro" id="IPR001650">
    <property type="entry name" value="Helicase_C-like"/>
</dbReference>
<keyword evidence="8" id="KW-0238">DNA-binding</keyword>
<dbReference type="InterPro" id="IPR027417">
    <property type="entry name" value="P-loop_NTPase"/>
</dbReference>
<accession>A0A512DR07</accession>